<accession>A0A1H8TXY4</accession>
<dbReference type="PROSITE" id="PS00614">
    <property type="entry name" value="IGPS"/>
    <property type="match status" value="1"/>
</dbReference>
<dbReference type="Proteomes" id="UP000199300">
    <property type="component" value="Unassembled WGS sequence"/>
</dbReference>
<feature type="domain" description="Indole-3-glycerol phosphate synthase" evidence="10">
    <location>
        <begin position="4"/>
        <end position="249"/>
    </location>
</feature>
<dbReference type="GO" id="GO:0004425">
    <property type="term" value="F:indole-3-glycerol-phosphate synthase activity"/>
    <property type="evidence" value="ECO:0007669"/>
    <property type="project" value="UniProtKB-UniRule"/>
</dbReference>
<evidence type="ECO:0000313" key="12">
    <source>
        <dbReference type="Proteomes" id="UP000199300"/>
    </source>
</evidence>
<keyword evidence="4 9" id="KW-0028">Amino-acid biosynthesis</keyword>
<dbReference type="UniPathway" id="UPA00035">
    <property type="reaction ID" value="UER00043"/>
</dbReference>
<evidence type="ECO:0000256" key="6">
    <source>
        <dbReference type="ARBA" id="ARBA00022822"/>
    </source>
</evidence>
<sequence length="261" mass="28744">MTILEEIINKKQIEVVQIKQQLFDHQTRAVPVRSFIELCRANDKISIIAEFKRASPSKGLINLSLDPGQQAAAYAKAGASMISVLTDEPFFKGSIADLIAARKAVDLPILNKDFIIDESQIDRAYIYGADVILLIAAALPEQRLQELYQYATGLGLEVLLEVHNELELQQANQMGAILIGVNNRNLKTFHVDLATTERLARLIDHSKQVLVSESGLKTVEDVRRVTQAGAKAVLIGETMMQAVDLNRTFSQFTKAGDSDAG</sequence>
<organism evidence="11 12">
    <name type="scientific">Amphibacillus marinus</name>
    <dbReference type="NCBI Taxonomy" id="872970"/>
    <lineage>
        <taxon>Bacteria</taxon>
        <taxon>Bacillati</taxon>
        <taxon>Bacillota</taxon>
        <taxon>Bacilli</taxon>
        <taxon>Bacillales</taxon>
        <taxon>Bacillaceae</taxon>
        <taxon>Amphibacillus</taxon>
    </lineage>
</organism>
<comment type="pathway">
    <text evidence="2 9">Amino-acid biosynthesis; L-tryptophan biosynthesis; L-tryptophan from chorismate: step 4/5.</text>
</comment>
<dbReference type="STRING" id="872970.SAMN04488134_12110"/>
<reference evidence="11 12" key="1">
    <citation type="submission" date="2016-10" db="EMBL/GenBank/DDBJ databases">
        <authorList>
            <person name="de Groot N.N."/>
        </authorList>
    </citation>
    <scope>NUCLEOTIDE SEQUENCE [LARGE SCALE GENOMIC DNA]</scope>
    <source>
        <strain evidence="11 12">CGMCC 1.10434</strain>
    </source>
</reference>
<dbReference type="InterPro" id="IPR013785">
    <property type="entry name" value="Aldolase_TIM"/>
</dbReference>
<dbReference type="PANTHER" id="PTHR22854">
    <property type="entry name" value="TRYPTOPHAN BIOSYNTHESIS PROTEIN"/>
    <property type="match status" value="1"/>
</dbReference>
<dbReference type="InterPro" id="IPR001468">
    <property type="entry name" value="Indole-3-GlycerolPSynthase_CS"/>
</dbReference>
<keyword evidence="12" id="KW-1185">Reference proteome</keyword>
<evidence type="ECO:0000256" key="2">
    <source>
        <dbReference type="ARBA" id="ARBA00004696"/>
    </source>
</evidence>
<proteinExistence type="inferred from homology"/>
<keyword evidence="6 9" id="KW-0822">Tryptophan biosynthesis</keyword>
<evidence type="ECO:0000256" key="4">
    <source>
        <dbReference type="ARBA" id="ARBA00022605"/>
    </source>
</evidence>
<dbReference type="HAMAP" id="MF_00134_A">
    <property type="entry name" value="IGPS_A"/>
    <property type="match status" value="1"/>
</dbReference>
<dbReference type="SUPFAM" id="SSF51366">
    <property type="entry name" value="Ribulose-phoshate binding barrel"/>
    <property type="match status" value="1"/>
</dbReference>
<dbReference type="EC" id="4.1.1.48" evidence="9"/>
<dbReference type="PANTHER" id="PTHR22854:SF2">
    <property type="entry name" value="INDOLE-3-GLYCEROL-PHOSPHATE SYNTHASE"/>
    <property type="match status" value="1"/>
</dbReference>
<evidence type="ECO:0000256" key="5">
    <source>
        <dbReference type="ARBA" id="ARBA00022793"/>
    </source>
</evidence>
<dbReference type="Gene3D" id="3.20.20.70">
    <property type="entry name" value="Aldolase class I"/>
    <property type="match status" value="1"/>
</dbReference>
<dbReference type="FunFam" id="3.20.20.70:FF:000024">
    <property type="entry name" value="Indole-3-glycerol phosphate synthase"/>
    <property type="match status" value="1"/>
</dbReference>
<dbReference type="EMBL" id="FODJ01000021">
    <property type="protein sequence ID" value="SEO95454.1"/>
    <property type="molecule type" value="Genomic_DNA"/>
</dbReference>
<evidence type="ECO:0000256" key="3">
    <source>
        <dbReference type="ARBA" id="ARBA00008737"/>
    </source>
</evidence>
<comment type="catalytic activity">
    <reaction evidence="1 9">
        <text>1-(2-carboxyphenylamino)-1-deoxy-D-ribulose 5-phosphate + H(+) = (1S,2R)-1-C-(indol-3-yl)glycerol 3-phosphate + CO2 + H2O</text>
        <dbReference type="Rhea" id="RHEA:23476"/>
        <dbReference type="ChEBI" id="CHEBI:15377"/>
        <dbReference type="ChEBI" id="CHEBI:15378"/>
        <dbReference type="ChEBI" id="CHEBI:16526"/>
        <dbReference type="ChEBI" id="CHEBI:58613"/>
        <dbReference type="ChEBI" id="CHEBI:58866"/>
        <dbReference type="EC" id="4.1.1.48"/>
    </reaction>
</comment>
<keyword evidence="5 9" id="KW-0210">Decarboxylase</keyword>
<evidence type="ECO:0000313" key="11">
    <source>
        <dbReference type="EMBL" id="SEO95454.1"/>
    </source>
</evidence>
<name>A0A1H8TXY4_9BACI</name>
<gene>
    <name evidence="9" type="primary">trpC</name>
    <name evidence="11" type="ORF">SAMN04488134_12110</name>
</gene>
<evidence type="ECO:0000256" key="1">
    <source>
        <dbReference type="ARBA" id="ARBA00001633"/>
    </source>
</evidence>
<protein>
    <recommendedName>
        <fullName evidence="9">Indole-3-glycerol phosphate synthase</fullName>
        <shortName evidence="9">IGPS</shortName>
        <ecNumber evidence="9">4.1.1.48</ecNumber>
    </recommendedName>
</protein>
<dbReference type="InterPro" id="IPR045186">
    <property type="entry name" value="Indole-3-glycerol_P_synth"/>
</dbReference>
<dbReference type="AlphaFoldDB" id="A0A1H8TXY4"/>
<evidence type="ECO:0000256" key="7">
    <source>
        <dbReference type="ARBA" id="ARBA00023141"/>
    </source>
</evidence>
<keyword evidence="7 9" id="KW-0057">Aromatic amino acid biosynthesis</keyword>
<dbReference type="HAMAP" id="MF_00134_B">
    <property type="entry name" value="IGPS_B"/>
    <property type="match status" value="1"/>
</dbReference>
<evidence type="ECO:0000256" key="8">
    <source>
        <dbReference type="ARBA" id="ARBA00023239"/>
    </source>
</evidence>
<dbReference type="GO" id="GO:0004640">
    <property type="term" value="F:phosphoribosylanthranilate isomerase activity"/>
    <property type="evidence" value="ECO:0007669"/>
    <property type="project" value="TreeGrafter"/>
</dbReference>
<dbReference type="InterPro" id="IPR011060">
    <property type="entry name" value="RibuloseP-bd_barrel"/>
</dbReference>
<dbReference type="Pfam" id="PF00218">
    <property type="entry name" value="IGPS"/>
    <property type="match status" value="1"/>
</dbReference>
<dbReference type="GO" id="GO:0000162">
    <property type="term" value="P:L-tryptophan biosynthetic process"/>
    <property type="evidence" value="ECO:0007669"/>
    <property type="project" value="UniProtKB-UniRule"/>
</dbReference>
<dbReference type="NCBIfam" id="NF001377">
    <property type="entry name" value="PRK00278.2-4"/>
    <property type="match status" value="1"/>
</dbReference>
<dbReference type="CDD" id="cd00331">
    <property type="entry name" value="IGPS"/>
    <property type="match status" value="1"/>
</dbReference>
<evidence type="ECO:0000259" key="10">
    <source>
        <dbReference type="Pfam" id="PF00218"/>
    </source>
</evidence>
<dbReference type="RefSeq" id="WP_245751719.1">
    <property type="nucleotide sequence ID" value="NZ_FODJ01000021.1"/>
</dbReference>
<keyword evidence="8 9" id="KW-0456">Lyase</keyword>
<comment type="similarity">
    <text evidence="3 9">Belongs to the TrpC family.</text>
</comment>
<evidence type="ECO:0000256" key="9">
    <source>
        <dbReference type="HAMAP-Rule" id="MF_00134"/>
    </source>
</evidence>
<dbReference type="InterPro" id="IPR013798">
    <property type="entry name" value="Indole-3-glycerol_P_synth_dom"/>
</dbReference>